<keyword evidence="4" id="KW-1185">Reference proteome</keyword>
<dbReference type="Gene3D" id="2.120.10.30">
    <property type="entry name" value="TolB, C-terminal domain"/>
    <property type="match status" value="1"/>
</dbReference>
<dbReference type="GO" id="GO:0005576">
    <property type="term" value="C:extracellular region"/>
    <property type="evidence" value="ECO:0007669"/>
    <property type="project" value="TreeGrafter"/>
</dbReference>
<evidence type="ECO:0000313" key="4">
    <source>
        <dbReference type="Proteomes" id="UP000324974"/>
    </source>
</evidence>
<dbReference type="InterPro" id="IPR019546">
    <property type="entry name" value="TAT_signal_bac_arc"/>
</dbReference>
<dbReference type="SUPFAM" id="SSF63829">
    <property type="entry name" value="Calcium-dependent phosphotriesterase"/>
    <property type="match status" value="1"/>
</dbReference>
<evidence type="ECO:0000256" key="1">
    <source>
        <dbReference type="ARBA" id="ARBA00022729"/>
    </source>
</evidence>
<reference evidence="4" key="1">
    <citation type="submission" date="2019-08" db="EMBL/GenBank/DDBJ databases">
        <title>Limnoglobus roseus gen. nov., sp. nov., a novel freshwater planctomycete with a giant genome from the family Gemmataceae.</title>
        <authorList>
            <person name="Kulichevskaya I.S."/>
            <person name="Naumoff D.G."/>
            <person name="Miroshnikov K."/>
            <person name="Ivanova A."/>
            <person name="Philippov D.A."/>
            <person name="Hakobyan A."/>
            <person name="Rijpstra I.C."/>
            <person name="Sinninghe Damste J.S."/>
            <person name="Liesack W."/>
            <person name="Dedysh S.N."/>
        </authorList>
    </citation>
    <scope>NUCLEOTIDE SEQUENCE [LARGE SCALE GENOMIC DNA]</scope>
    <source>
        <strain evidence="4">PX52</strain>
    </source>
</reference>
<dbReference type="NCBIfam" id="TIGR01409">
    <property type="entry name" value="TAT_signal_seq"/>
    <property type="match status" value="1"/>
</dbReference>
<dbReference type="EMBL" id="CP042425">
    <property type="protein sequence ID" value="QEL15449.1"/>
    <property type="molecule type" value="Genomic_DNA"/>
</dbReference>
<protein>
    <submittedName>
        <fullName evidence="3">Peptidase</fullName>
    </submittedName>
</protein>
<dbReference type="AlphaFoldDB" id="A0A5C1A804"/>
<dbReference type="OrthoDB" id="9799230at2"/>
<dbReference type="InterPro" id="IPR011042">
    <property type="entry name" value="6-blade_b-propeller_TolB-like"/>
</dbReference>
<evidence type="ECO:0000256" key="2">
    <source>
        <dbReference type="ARBA" id="ARBA00023180"/>
    </source>
</evidence>
<dbReference type="PROSITE" id="PS51318">
    <property type="entry name" value="TAT"/>
    <property type="match status" value="1"/>
</dbReference>
<dbReference type="RefSeq" id="WP_149110266.1">
    <property type="nucleotide sequence ID" value="NZ_CP042425.1"/>
</dbReference>
<dbReference type="KEGG" id="lrs:PX52LOC_02368"/>
<dbReference type="PANTHER" id="PTHR10680">
    <property type="entry name" value="PEPTIDYL-GLYCINE ALPHA-AMIDATING MONOOXYGENASE"/>
    <property type="match status" value="1"/>
</dbReference>
<organism evidence="3 4">
    <name type="scientific">Limnoglobus roseus</name>
    <dbReference type="NCBI Taxonomy" id="2598579"/>
    <lineage>
        <taxon>Bacteria</taxon>
        <taxon>Pseudomonadati</taxon>
        <taxon>Planctomycetota</taxon>
        <taxon>Planctomycetia</taxon>
        <taxon>Gemmatales</taxon>
        <taxon>Gemmataceae</taxon>
        <taxon>Limnoglobus</taxon>
    </lineage>
</organism>
<name>A0A5C1A804_9BACT</name>
<keyword evidence="2" id="KW-0325">Glycoprotein</keyword>
<dbReference type="Proteomes" id="UP000324974">
    <property type="component" value="Chromosome"/>
</dbReference>
<dbReference type="PANTHER" id="PTHR10680:SF14">
    <property type="entry name" value="PEPTIDYL-GLYCINE ALPHA-AMIDATING MONOOXYGENASE"/>
    <property type="match status" value="1"/>
</dbReference>
<dbReference type="Pfam" id="PF10518">
    <property type="entry name" value="TAT_signal"/>
    <property type="match status" value="1"/>
</dbReference>
<dbReference type="InterPro" id="IPR006311">
    <property type="entry name" value="TAT_signal"/>
</dbReference>
<sequence>MQRRDFLKASAATTLTAATGPIILGADKKAGTDTPVIGIDGHRYECHHNWGTLPTSLEWQTTHNVAIDSNQHVYITQQGHAGKKGLDTVMVFDTAGKFVKSFGKEWHGGGHGIDVRKEGGEEFFYYTNTWKSPKVVKMNAKGETVWKLERPPTPEYNDPKKAYNPTNVAFCPNGDVFVGDGYGSNYMLKFDKDGQFLSIFGGSGKKDGQFATPHGNWIDERTKDKPTLVVCDRANARLQTFDLAGKHLSTTEKGTVLFPANIDIQGDTMLVPDLHARVSLFDKAGQPIVHLGEDKEWREKVVGSLSKGPAVRSQPKLWEVGKFVHPHDACFDGAGNIYVVEWVDGGRITFLKKV</sequence>
<accession>A0A5C1A804</accession>
<keyword evidence="1" id="KW-0732">Signal</keyword>
<evidence type="ECO:0000313" key="3">
    <source>
        <dbReference type="EMBL" id="QEL15449.1"/>
    </source>
</evidence>
<proteinExistence type="predicted"/>
<gene>
    <name evidence="3" type="ORF">PX52LOC_02368</name>
</gene>